<dbReference type="Pfam" id="PF02957">
    <property type="entry name" value="TT_ORF2-like"/>
    <property type="match status" value="1"/>
</dbReference>
<reference evidence="2 3" key="1">
    <citation type="submission" date="2018-11" db="EMBL/GenBank/DDBJ databases">
        <title>Epidemiology and molecular evolution of divergent viral pathogens associated with respiratory tract infections across Vietnam.</title>
        <authorList>
            <person name="Lu L."/>
            <person name="Robertson G."/>
            <person name="Ivens A."/>
            <person name="Ashworth J."/>
            <person name="Woolhouse M."/>
        </authorList>
    </citation>
    <scope>NUCLEOTIDE SEQUENCE [LARGE SCALE GENOMIC DNA]</scope>
    <source>
        <strain evidence="3">vzttmv4</strain>
    </source>
</reference>
<feature type="domain" description="Hepatitis TT virus Orf2/Gyrovirus Vp2 N-terminal" evidence="1">
    <location>
        <begin position="16"/>
        <end position="55"/>
    </location>
</feature>
<sequence length="98" mass="11017">MSSLWKKPPFTPKQHDIHWMNLIFATHDLYCGCKDPILHLMYTINRDNNAPKPIEDLQNLKCLLTGTTGEETGDIEDTGFGPGDLERLFAEDEGQNGG</sequence>
<evidence type="ECO:0000259" key="1">
    <source>
        <dbReference type="Pfam" id="PF02957"/>
    </source>
</evidence>
<protein>
    <submittedName>
        <fullName evidence="2">ORF2</fullName>
    </submittedName>
</protein>
<proteinExistence type="predicted"/>
<evidence type="ECO:0000313" key="3">
    <source>
        <dbReference type="Proteomes" id="UP000681333"/>
    </source>
</evidence>
<dbReference type="GeneID" id="80536222"/>
<accession>A0A4Y5SQ47</accession>
<dbReference type="EMBL" id="MK212031">
    <property type="protein sequence ID" value="QDA34220.1"/>
    <property type="molecule type" value="Genomic_DNA"/>
</dbReference>
<dbReference type="RefSeq" id="YP_010798138.1">
    <property type="nucleotide sequence ID" value="NC_076339.1"/>
</dbReference>
<evidence type="ECO:0000313" key="2">
    <source>
        <dbReference type="EMBL" id="QDA34220.1"/>
    </source>
</evidence>
<dbReference type="KEGG" id="vg:80536222"/>
<dbReference type="Proteomes" id="UP000681333">
    <property type="component" value="Segment"/>
</dbReference>
<keyword evidence="3" id="KW-1185">Reference proteome</keyword>
<organism evidence="2 3">
    <name type="scientific">TTV-like mini virus</name>
    <dbReference type="NCBI Taxonomy" id="93678"/>
    <lineage>
        <taxon>Viruses</taxon>
        <taxon>Monodnaviria</taxon>
        <taxon>Shotokuvirae</taxon>
        <taxon>Commensaviricota</taxon>
        <taxon>Cardeaviricetes</taxon>
        <taxon>Sanitavirales</taxon>
        <taxon>Anelloviridae</taxon>
        <taxon>Betatorquevirus</taxon>
    </lineage>
</organism>
<dbReference type="InterPro" id="IPR004118">
    <property type="entry name" value="HEV_TT_vir_Orf2/Gyrovir_Vp2_N"/>
</dbReference>
<name>A0A4Y5SQ47_9VIRU</name>